<dbReference type="PANTHER" id="PTHR37162:SF1">
    <property type="entry name" value="BED-TYPE DOMAIN-CONTAINING PROTEIN"/>
    <property type="match status" value="1"/>
</dbReference>
<reference evidence="1" key="1">
    <citation type="submission" date="2021-02" db="EMBL/GenBank/DDBJ databases">
        <authorList>
            <person name="Nowell W R."/>
        </authorList>
    </citation>
    <scope>NUCLEOTIDE SEQUENCE</scope>
</reference>
<dbReference type="Proteomes" id="UP000663887">
    <property type="component" value="Unassembled WGS sequence"/>
</dbReference>
<sequence>MQNEKHKNNLKALKNNSQLTFSISTTSSTSSTHTIELVYPNKPLLFDDQVSQAEILWALKSVQNAFSYKNADDVGEVFRTMFPDSKIAQKFSIQHSKMSYSISHGLGPYFRDLLIKDIKNCERFVLCFDEETNNQNKKQLDLYFRYWSSQKGLVVTRYYRTIY</sequence>
<organism evidence="1 2">
    <name type="scientific">Rotaria magnacalcarata</name>
    <dbReference type="NCBI Taxonomy" id="392030"/>
    <lineage>
        <taxon>Eukaryota</taxon>
        <taxon>Metazoa</taxon>
        <taxon>Spiralia</taxon>
        <taxon>Gnathifera</taxon>
        <taxon>Rotifera</taxon>
        <taxon>Eurotatoria</taxon>
        <taxon>Bdelloidea</taxon>
        <taxon>Philodinida</taxon>
        <taxon>Philodinidae</taxon>
        <taxon>Rotaria</taxon>
    </lineage>
</organism>
<proteinExistence type="predicted"/>
<evidence type="ECO:0000313" key="2">
    <source>
        <dbReference type="Proteomes" id="UP000663887"/>
    </source>
</evidence>
<dbReference type="PANTHER" id="PTHR37162">
    <property type="entry name" value="HAT FAMILY DIMERISATION DOMAINCONTAINING PROTEIN-RELATED"/>
    <property type="match status" value="1"/>
</dbReference>
<protein>
    <submittedName>
        <fullName evidence="1">Uncharacterized protein</fullName>
    </submittedName>
</protein>
<dbReference type="EMBL" id="CAJNRG010005611">
    <property type="protein sequence ID" value="CAF2078953.1"/>
    <property type="molecule type" value="Genomic_DNA"/>
</dbReference>
<gene>
    <name evidence="1" type="ORF">XDN619_LOCUS14197</name>
</gene>
<name>A0A816S3A1_9BILA</name>
<comment type="caution">
    <text evidence="1">The sequence shown here is derived from an EMBL/GenBank/DDBJ whole genome shotgun (WGS) entry which is preliminary data.</text>
</comment>
<evidence type="ECO:0000313" key="1">
    <source>
        <dbReference type="EMBL" id="CAF2078953.1"/>
    </source>
</evidence>
<dbReference type="AlphaFoldDB" id="A0A816S3A1"/>
<accession>A0A816S3A1</accession>